<gene>
    <name evidence="1" type="ORF">GNP88_08525</name>
</gene>
<accession>A0A844P1N3</accession>
<evidence type="ECO:0000313" key="2">
    <source>
        <dbReference type="Proteomes" id="UP000448038"/>
    </source>
</evidence>
<evidence type="ECO:0000313" key="1">
    <source>
        <dbReference type="EMBL" id="MUK49225.1"/>
    </source>
</evidence>
<dbReference type="RefSeq" id="WP_155655710.1">
    <property type="nucleotide sequence ID" value="NZ_WOBN01000013.1"/>
</dbReference>
<organism evidence="1 2">
    <name type="scientific">Aliivibrio fischeri</name>
    <name type="common">Vibrio fischeri</name>
    <dbReference type="NCBI Taxonomy" id="668"/>
    <lineage>
        <taxon>Bacteria</taxon>
        <taxon>Pseudomonadati</taxon>
        <taxon>Pseudomonadota</taxon>
        <taxon>Gammaproteobacteria</taxon>
        <taxon>Vibrionales</taxon>
        <taxon>Vibrionaceae</taxon>
        <taxon>Aliivibrio</taxon>
    </lineage>
</organism>
<dbReference type="AlphaFoldDB" id="A0A844P1N3"/>
<dbReference type="Proteomes" id="UP000448038">
    <property type="component" value="Unassembled WGS sequence"/>
</dbReference>
<reference evidence="1 2" key="1">
    <citation type="submission" date="2019-11" db="EMBL/GenBank/DDBJ databases">
        <title>Using colonization assays and comparative genomics to discover symbiosis behaviors and factors in Vibrio fischeri.</title>
        <authorList>
            <person name="Bongrand C."/>
            <person name="Moriano-Gutierrez S."/>
            <person name="Arevalo P."/>
            <person name="Mcfall-Ngai M."/>
            <person name="Visick K."/>
            <person name="Polz M.F."/>
            <person name="Ruby E.G."/>
        </authorList>
    </citation>
    <scope>NUCLEOTIDE SEQUENCE [LARGE SCALE GENOMIC DNA]</scope>
    <source>
        <strain evidence="2">emors.4.1</strain>
    </source>
</reference>
<sequence>MKKVSLLAASVALALVGCGGSDGGSDTNTGTPSAGGIVITGFDGYFKNAVVFDDMPVATRTSTVGKLDSNDVIFGLTDGNGKITLPKNTEIKGTLSLQTITPNGDVQKMLIARDPSKFAGVYTIDMDHPTQAMAHEVSFRTLPGEKIISPLTDLVAAKAGTNPTQTQIKQAKKEVNTALGLDAENTDVFSDVIAAGDHVLHKTAQILTESKVEAGNNYTPAAAIAIAEKATEIVNDPENADKLDQPNFKPTIPVDNTGTVGEVIINNKLVVSKTIYDNLIKQVNSADKFTDVTEISLIDLPIAELFVDADNNNEIIPEVKISTVNGGDVTAEFNITKTATELTISAQNITTVRDTYIVTLSSTDIAVNDKNMGVVSTTFEIKVDLENSAPTLNLQVKNTLQEWLGSLELQQNVAVFDEKMRISDLFEDEDKLTYSVYSSVAGLEFALAPFNDGGTELEILGKPNHAYPAGETITISATDGINTVYEEFTLAAIAEAGITINEIKYVALQEKITDITLKKGTPVIEAQLNITELFNTESVNGLGAIEYYAGLEDKAPGPNGENLHEGFTTVDGVNVNVDTNGTLTIYGEPNEIIKGGYFYLMAGVNGDTSDEISSKMVKITLSDVQPADGGEIIPPETSLNLQDKYLYKIESGNFNGVSGLFCDIRYYDSSNKKFYMNIRTEINKELCTVVNTTLSPSNQPELFEEVAEYTLQNGIFTFSYNDGSEQFTTTHSPLQFDIGYDSQVSPFSHYVVRANEVGIDNDGEYESAELYSLYLGAEAVEEVIAVKTTHQSGNDHTTESSNFRNQLIHYTDNNEVSEFKVEAQMRSLDFCDGTLEGSMCEQGLADADLIIKDMSCSEFQNAYNTPYVNGEHFINEGYIENGINKCGIDFYSESAITSGFYTFRASPKNENTHEEINFSFKKD</sequence>
<dbReference type="EMBL" id="WOBN01000013">
    <property type="protein sequence ID" value="MUK49225.1"/>
    <property type="molecule type" value="Genomic_DNA"/>
</dbReference>
<protein>
    <recommendedName>
        <fullName evidence="3">Lipoprotein</fullName>
    </recommendedName>
</protein>
<proteinExistence type="predicted"/>
<evidence type="ECO:0008006" key="3">
    <source>
        <dbReference type="Google" id="ProtNLM"/>
    </source>
</evidence>
<name>A0A844P1N3_ALIFS</name>
<comment type="caution">
    <text evidence="1">The sequence shown here is derived from an EMBL/GenBank/DDBJ whole genome shotgun (WGS) entry which is preliminary data.</text>
</comment>
<dbReference type="PROSITE" id="PS51257">
    <property type="entry name" value="PROKAR_LIPOPROTEIN"/>
    <property type="match status" value="1"/>
</dbReference>